<sequence length="518" mass="58447">MAEHEISIRPGVAMLGLFPHMKYQPWYALGELVDNAIQSYLSNRDALHEANPEGYRLRIEIEVDRKDGGLIVVRDNAAGIAHTDWERAFKVAEPPSDNSGLSQFGVGMKAACCWFSREWSLRTTHLGEQVIRGVEFDVPVIVASRDETLDVIEEPTDWRTHFTEIRMSNLYRAPQTRTLDKIRTYLGGIYRQFLRNGDVDIVFNGSQVAYDEPPVLKAPRYNDRGGEPIEWRKDVDVRLSSGRRVTGFVGIREKGSTSQAGLALFYRHKVVTGSGEEMYKPEYIFGRSNSFSSQRVFGELHMDDFNVTYTKDALVWYDEEDEFLELLRTDLEAEPKPLLKQAENYRAREVTIPPKDVAGTMLDQIVEAFSVVEFDLEKVDAPVGGEPTLPIEELSPKEGAEPEPATVEAVEVDRDFEVTTEGQKWDVSLRLVADEANQNWLTVHTNDGHDQITLSVNQAHPFMRAFCELPGQELEPVWRVAIALGLAQEQARLGGAKMPGLVVQKVNTLLRTVLSHKS</sequence>
<name>A0ABS7RLL9_9ACTN</name>
<feature type="region of interest" description="Disordered" evidence="1">
    <location>
        <begin position="385"/>
        <end position="404"/>
    </location>
</feature>
<reference evidence="2 3" key="1">
    <citation type="submission" date="2021-08" db="EMBL/GenBank/DDBJ databases">
        <title>Nocardioides bacterium WL0053 sp. nov., isolated from the sediment.</title>
        <authorList>
            <person name="Wang L."/>
            <person name="Zhang D."/>
            <person name="Zhang A."/>
        </authorList>
    </citation>
    <scope>NUCLEOTIDE SEQUENCE [LARGE SCALE GENOMIC DNA]</scope>
    <source>
        <strain evidence="2 3">WL0053</strain>
    </source>
</reference>
<keyword evidence="2" id="KW-0067">ATP-binding</keyword>
<evidence type="ECO:0000313" key="2">
    <source>
        <dbReference type="EMBL" id="MBY9075948.1"/>
    </source>
</evidence>
<evidence type="ECO:0000313" key="3">
    <source>
        <dbReference type="Proteomes" id="UP000754710"/>
    </source>
</evidence>
<dbReference type="GO" id="GO:0005524">
    <property type="term" value="F:ATP binding"/>
    <property type="evidence" value="ECO:0007669"/>
    <property type="project" value="UniProtKB-KW"/>
</dbReference>
<comment type="caution">
    <text evidence="2">The sequence shown here is derived from an EMBL/GenBank/DDBJ whole genome shotgun (WGS) entry which is preliminary data.</text>
</comment>
<keyword evidence="2" id="KW-0547">Nucleotide-binding</keyword>
<dbReference type="RefSeq" id="WP_221025637.1">
    <property type="nucleotide sequence ID" value="NZ_JAIEZQ010000002.1"/>
</dbReference>
<dbReference type="Gene3D" id="3.30.565.10">
    <property type="entry name" value="Histidine kinase-like ATPase, C-terminal domain"/>
    <property type="match status" value="1"/>
</dbReference>
<dbReference type="SUPFAM" id="SSF55874">
    <property type="entry name" value="ATPase domain of HSP90 chaperone/DNA topoisomerase II/histidine kinase"/>
    <property type="match status" value="1"/>
</dbReference>
<accession>A0ABS7RLL9</accession>
<protein>
    <submittedName>
        <fullName evidence="2">ATP-binding protein</fullName>
    </submittedName>
</protein>
<organism evidence="2 3">
    <name type="scientific">Nocardioides jiangsuensis</name>
    <dbReference type="NCBI Taxonomy" id="2866161"/>
    <lineage>
        <taxon>Bacteria</taxon>
        <taxon>Bacillati</taxon>
        <taxon>Actinomycetota</taxon>
        <taxon>Actinomycetes</taxon>
        <taxon>Propionibacteriales</taxon>
        <taxon>Nocardioidaceae</taxon>
        <taxon>Nocardioides</taxon>
    </lineage>
</organism>
<proteinExistence type="predicted"/>
<dbReference type="InterPro" id="IPR036890">
    <property type="entry name" value="HATPase_C_sf"/>
</dbReference>
<evidence type="ECO:0000256" key="1">
    <source>
        <dbReference type="SAM" id="MobiDB-lite"/>
    </source>
</evidence>
<dbReference type="Pfam" id="PF13589">
    <property type="entry name" value="HATPase_c_3"/>
    <property type="match status" value="1"/>
</dbReference>
<keyword evidence="3" id="KW-1185">Reference proteome</keyword>
<gene>
    <name evidence="2" type="ORF">K1X13_14030</name>
</gene>
<dbReference type="EMBL" id="JAIEZQ010000002">
    <property type="protein sequence ID" value="MBY9075948.1"/>
    <property type="molecule type" value="Genomic_DNA"/>
</dbReference>
<dbReference type="Proteomes" id="UP000754710">
    <property type="component" value="Unassembled WGS sequence"/>
</dbReference>